<accession>A0A9D4URK1</accession>
<evidence type="ECO:0000313" key="2">
    <source>
        <dbReference type="EMBL" id="KAI5072078.1"/>
    </source>
</evidence>
<evidence type="ECO:0000256" key="1">
    <source>
        <dbReference type="SAM" id="MobiDB-lite"/>
    </source>
</evidence>
<dbReference type="AlphaFoldDB" id="A0A9D4URK1"/>
<sequence length="91" mass="10390">MDATEEGHHHRPTPSSIQPPARSHIINKKLAPKQYKEKKRQQKKKIPHSFAAPRNRVKLAIFRSLFSCCFRGSPASPATRPPSTPMNYIFI</sequence>
<comment type="caution">
    <text evidence="2">The sequence shown here is derived from an EMBL/GenBank/DDBJ whole genome shotgun (WGS) entry which is preliminary data.</text>
</comment>
<dbReference type="Proteomes" id="UP000886520">
    <property type="component" value="Chromosome 12"/>
</dbReference>
<protein>
    <submittedName>
        <fullName evidence="2">Uncharacterized protein</fullName>
    </submittedName>
</protein>
<feature type="compositionally biased region" description="Basic residues" evidence="1">
    <location>
        <begin position="25"/>
        <end position="47"/>
    </location>
</feature>
<dbReference type="EMBL" id="JABFUD020000012">
    <property type="protein sequence ID" value="KAI5072078.1"/>
    <property type="molecule type" value="Genomic_DNA"/>
</dbReference>
<proteinExistence type="predicted"/>
<feature type="region of interest" description="Disordered" evidence="1">
    <location>
        <begin position="1"/>
        <end position="52"/>
    </location>
</feature>
<gene>
    <name evidence="2" type="ORF">GOP47_0012184</name>
</gene>
<organism evidence="2 3">
    <name type="scientific">Adiantum capillus-veneris</name>
    <name type="common">Maidenhair fern</name>
    <dbReference type="NCBI Taxonomy" id="13818"/>
    <lineage>
        <taxon>Eukaryota</taxon>
        <taxon>Viridiplantae</taxon>
        <taxon>Streptophyta</taxon>
        <taxon>Embryophyta</taxon>
        <taxon>Tracheophyta</taxon>
        <taxon>Polypodiopsida</taxon>
        <taxon>Polypodiidae</taxon>
        <taxon>Polypodiales</taxon>
        <taxon>Pteridineae</taxon>
        <taxon>Pteridaceae</taxon>
        <taxon>Vittarioideae</taxon>
        <taxon>Adiantum</taxon>
    </lineage>
</organism>
<name>A0A9D4URK1_ADICA</name>
<evidence type="ECO:0000313" key="3">
    <source>
        <dbReference type="Proteomes" id="UP000886520"/>
    </source>
</evidence>
<keyword evidence="3" id="KW-1185">Reference proteome</keyword>
<reference evidence="2" key="1">
    <citation type="submission" date="2021-01" db="EMBL/GenBank/DDBJ databases">
        <title>Adiantum capillus-veneris genome.</title>
        <authorList>
            <person name="Fang Y."/>
            <person name="Liao Q."/>
        </authorList>
    </citation>
    <scope>NUCLEOTIDE SEQUENCE</scope>
    <source>
        <strain evidence="2">H3</strain>
        <tissue evidence="2">Leaf</tissue>
    </source>
</reference>